<proteinExistence type="predicted"/>
<gene>
    <name evidence="1" type="ORF">NYM_LOCUS17200</name>
</gene>
<accession>A0A5K1CUQ4</accession>
<dbReference type="EMBL" id="LR721782">
    <property type="protein sequence ID" value="VVW30225.1"/>
    <property type="molecule type" value="Genomic_DNA"/>
</dbReference>
<protein>
    <submittedName>
        <fullName evidence="1">Uncharacterized protein</fullName>
    </submittedName>
</protein>
<sequence>MNLEDFQRIVERCGMIQHAEYD</sequence>
<reference evidence="1" key="1">
    <citation type="submission" date="2019-09" db="EMBL/GenBank/DDBJ databases">
        <authorList>
            <person name="Zhang L."/>
        </authorList>
    </citation>
    <scope>NUCLEOTIDE SEQUENCE</scope>
</reference>
<dbReference type="AlphaFoldDB" id="A0A5K1CUQ4"/>
<evidence type="ECO:0000313" key="1">
    <source>
        <dbReference type="EMBL" id="VVW30225.1"/>
    </source>
</evidence>
<name>A0A5K1CUQ4_9MAGN</name>
<organism evidence="1">
    <name type="scientific">Nymphaea colorata</name>
    <name type="common">pocket water lily</name>
    <dbReference type="NCBI Taxonomy" id="210225"/>
    <lineage>
        <taxon>Eukaryota</taxon>
        <taxon>Viridiplantae</taxon>
        <taxon>Streptophyta</taxon>
        <taxon>Embryophyta</taxon>
        <taxon>Tracheophyta</taxon>
        <taxon>Spermatophyta</taxon>
        <taxon>Magnoliopsida</taxon>
        <taxon>Nymphaeales</taxon>
        <taxon>Nymphaeaceae</taxon>
        <taxon>Nymphaea</taxon>
    </lineage>
</organism>